<evidence type="ECO:0000256" key="1">
    <source>
        <dbReference type="SAM" id="Phobius"/>
    </source>
</evidence>
<keyword evidence="1" id="KW-0812">Transmembrane</keyword>
<keyword evidence="1" id="KW-0472">Membrane</keyword>
<feature type="transmembrane region" description="Helical" evidence="1">
    <location>
        <begin position="67"/>
        <end position="91"/>
    </location>
</feature>
<dbReference type="AlphaFoldDB" id="A0A7T5BHI4"/>
<reference evidence="2 3" key="1">
    <citation type="submission" date="2020-07" db="EMBL/GenBank/DDBJ databases">
        <title>Complete genome sequence analysis of Acidithiobacillus ferrivorans XJFY6S-08 reveals extreme environmental adaptation to alpine acid mine drainage.</title>
        <authorList>
            <person name="Yan L."/>
            <person name="Ni Y."/>
        </authorList>
    </citation>
    <scope>NUCLEOTIDE SEQUENCE [LARGE SCALE GENOMIC DNA]</scope>
    <source>
        <strain evidence="2 3">XJFY6S-08</strain>
    </source>
</reference>
<proteinExistence type="predicted"/>
<accession>A0A7T5BHI4</accession>
<dbReference type="RefSeq" id="WP_198660512.1">
    <property type="nucleotide sequence ID" value="NZ_CP059488.1"/>
</dbReference>
<evidence type="ECO:0000313" key="3">
    <source>
        <dbReference type="Proteomes" id="UP000595420"/>
    </source>
</evidence>
<organism evidence="2 3">
    <name type="scientific">Acidithiobacillus ferrivorans</name>
    <dbReference type="NCBI Taxonomy" id="160808"/>
    <lineage>
        <taxon>Bacteria</taxon>
        <taxon>Pseudomonadati</taxon>
        <taxon>Pseudomonadota</taxon>
        <taxon>Acidithiobacillia</taxon>
        <taxon>Acidithiobacillales</taxon>
        <taxon>Acidithiobacillaceae</taxon>
        <taxon>Acidithiobacillus</taxon>
    </lineage>
</organism>
<dbReference type="Proteomes" id="UP000595420">
    <property type="component" value="Chromosome"/>
</dbReference>
<dbReference type="InterPro" id="IPR023298">
    <property type="entry name" value="ATPase_P-typ_TM_dom_sf"/>
</dbReference>
<keyword evidence="1" id="KW-1133">Transmembrane helix</keyword>
<gene>
    <name evidence="2" type="ORF">H2515_14945</name>
</gene>
<dbReference type="Gene3D" id="1.20.1110.10">
    <property type="entry name" value="Calcium-transporting ATPase, transmembrane domain"/>
    <property type="match status" value="1"/>
</dbReference>
<feature type="transmembrane region" description="Helical" evidence="1">
    <location>
        <begin position="35"/>
        <end position="55"/>
    </location>
</feature>
<sequence length="149" mass="16977">MHRVLTVSTVLGLIGVLQTFGMLLIGKDYFHMGIAYLQTLIFLKLAIAGHLTLFITRTRKPFFRKPYPSAILLWSAILTKAAATLFVVYPMGQVPSITWGEAGAVWIYCILWIFIEDWAKIRVYKHLELKTPRHQDFIALTQQKLGPST</sequence>
<feature type="transmembrane region" description="Helical" evidence="1">
    <location>
        <begin position="97"/>
        <end position="115"/>
    </location>
</feature>
<dbReference type="SUPFAM" id="SSF81665">
    <property type="entry name" value="Calcium ATPase, transmembrane domain M"/>
    <property type="match status" value="1"/>
</dbReference>
<name>A0A7T5BHI4_9PROT</name>
<evidence type="ECO:0000313" key="2">
    <source>
        <dbReference type="EMBL" id="QQD72640.1"/>
    </source>
</evidence>
<dbReference type="EMBL" id="CP059488">
    <property type="protein sequence ID" value="QQD72640.1"/>
    <property type="molecule type" value="Genomic_DNA"/>
</dbReference>
<protein>
    <recommendedName>
        <fullName evidence="4">Cation-transporting P-type ATPase C-terminal domain-containing protein</fullName>
    </recommendedName>
</protein>
<evidence type="ECO:0008006" key="4">
    <source>
        <dbReference type="Google" id="ProtNLM"/>
    </source>
</evidence>